<dbReference type="Proteomes" id="UP000597656">
    <property type="component" value="Unassembled WGS sequence"/>
</dbReference>
<organism evidence="1 2">
    <name type="scientific">Lentzea pudingi</name>
    <dbReference type="NCBI Taxonomy" id="1789439"/>
    <lineage>
        <taxon>Bacteria</taxon>
        <taxon>Bacillati</taxon>
        <taxon>Actinomycetota</taxon>
        <taxon>Actinomycetes</taxon>
        <taxon>Pseudonocardiales</taxon>
        <taxon>Pseudonocardiaceae</taxon>
        <taxon>Lentzea</taxon>
    </lineage>
</organism>
<dbReference type="EMBL" id="BMNC01000015">
    <property type="protein sequence ID" value="GGN19936.1"/>
    <property type="molecule type" value="Genomic_DNA"/>
</dbReference>
<gene>
    <name evidence="1" type="ORF">GCM10011609_71350</name>
</gene>
<evidence type="ECO:0000313" key="1">
    <source>
        <dbReference type="EMBL" id="GGN19936.1"/>
    </source>
</evidence>
<evidence type="ECO:0008006" key="3">
    <source>
        <dbReference type="Google" id="ProtNLM"/>
    </source>
</evidence>
<comment type="caution">
    <text evidence="1">The sequence shown here is derived from an EMBL/GenBank/DDBJ whole genome shotgun (WGS) entry which is preliminary data.</text>
</comment>
<dbReference type="RefSeq" id="WP_189159281.1">
    <property type="nucleotide sequence ID" value="NZ_BMNC01000015.1"/>
</dbReference>
<keyword evidence="2" id="KW-1185">Reference proteome</keyword>
<name>A0ABQ2IQZ7_9PSEU</name>
<evidence type="ECO:0000313" key="2">
    <source>
        <dbReference type="Proteomes" id="UP000597656"/>
    </source>
</evidence>
<dbReference type="InterPro" id="IPR045592">
    <property type="entry name" value="DUF6461"/>
</dbReference>
<accession>A0ABQ2IQZ7</accession>
<sequence>MRELIDRYQWVQQLDVVMTFAVIRGRGADEVVRIYGGDPEQRQLMTTVEAEDAGLDDGDEFYFQVFEHQDAVVAVENNGWSGTVPEIARCASAAEGHFFAVHWNGNGMFRLVEARGGKVTAYFEPTFGTELAAPDDVIPAWAQGLELQPGELRAACLALVERQTEVAFEEEWLVKRLPTFRIPDPDELLRGVEGTRAP</sequence>
<dbReference type="Pfam" id="PF20062">
    <property type="entry name" value="DUF6461"/>
    <property type="match status" value="1"/>
</dbReference>
<reference evidence="2" key="1">
    <citation type="journal article" date="2019" name="Int. J. Syst. Evol. Microbiol.">
        <title>The Global Catalogue of Microorganisms (GCM) 10K type strain sequencing project: providing services to taxonomists for standard genome sequencing and annotation.</title>
        <authorList>
            <consortium name="The Broad Institute Genomics Platform"/>
            <consortium name="The Broad Institute Genome Sequencing Center for Infectious Disease"/>
            <person name="Wu L."/>
            <person name="Ma J."/>
        </authorList>
    </citation>
    <scope>NUCLEOTIDE SEQUENCE [LARGE SCALE GENOMIC DNA]</scope>
    <source>
        <strain evidence="2">CGMCC 4.7319</strain>
    </source>
</reference>
<protein>
    <recommendedName>
        <fullName evidence="3">SUKH-4 immunity protein</fullName>
    </recommendedName>
</protein>
<proteinExistence type="predicted"/>